<gene>
    <name evidence="2" type="ORF">PIB30_079057</name>
</gene>
<feature type="compositionally biased region" description="Basic and acidic residues" evidence="1">
    <location>
        <begin position="120"/>
        <end position="130"/>
    </location>
</feature>
<comment type="caution">
    <text evidence="2">The sequence shown here is derived from an EMBL/GenBank/DDBJ whole genome shotgun (WGS) entry which is preliminary data.</text>
</comment>
<sequence length="148" mass="17377">MELLEEMVMKMVLGCSMWRWNRLCVQVELGIQEVNKGIYRINFPAPDNSGLSVVKGCPRNTHVVKYRHIMITWKSQIIMIQQALGHYVASSGKYVLGVIRDIYWIGRRNHEDTEEEEENREQRKLESSYREPKLLQGNIRVKNVTQSK</sequence>
<accession>A0ABU6VR58</accession>
<evidence type="ECO:0000256" key="1">
    <source>
        <dbReference type="SAM" id="MobiDB-lite"/>
    </source>
</evidence>
<evidence type="ECO:0000313" key="2">
    <source>
        <dbReference type="EMBL" id="MED6175514.1"/>
    </source>
</evidence>
<feature type="non-terminal residue" evidence="2">
    <location>
        <position position="148"/>
    </location>
</feature>
<organism evidence="2 3">
    <name type="scientific">Stylosanthes scabra</name>
    <dbReference type="NCBI Taxonomy" id="79078"/>
    <lineage>
        <taxon>Eukaryota</taxon>
        <taxon>Viridiplantae</taxon>
        <taxon>Streptophyta</taxon>
        <taxon>Embryophyta</taxon>
        <taxon>Tracheophyta</taxon>
        <taxon>Spermatophyta</taxon>
        <taxon>Magnoliopsida</taxon>
        <taxon>eudicotyledons</taxon>
        <taxon>Gunneridae</taxon>
        <taxon>Pentapetalae</taxon>
        <taxon>rosids</taxon>
        <taxon>fabids</taxon>
        <taxon>Fabales</taxon>
        <taxon>Fabaceae</taxon>
        <taxon>Papilionoideae</taxon>
        <taxon>50 kb inversion clade</taxon>
        <taxon>dalbergioids sensu lato</taxon>
        <taxon>Dalbergieae</taxon>
        <taxon>Pterocarpus clade</taxon>
        <taxon>Stylosanthes</taxon>
    </lineage>
</organism>
<dbReference type="EMBL" id="JASCZI010152144">
    <property type="protein sequence ID" value="MED6175514.1"/>
    <property type="molecule type" value="Genomic_DNA"/>
</dbReference>
<proteinExistence type="predicted"/>
<feature type="region of interest" description="Disordered" evidence="1">
    <location>
        <begin position="110"/>
        <end position="130"/>
    </location>
</feature>
<keyword evidence="3" id="KW-1185">Reference proteome</keyword>
<name>A0ABU6VR58_9FABA</name>
<protein>
    <submittedName>
        <fullName evidence="2">Uncharacterized protein</fullName>
    </submittedName>
</protein>
<evidence type="ECO:0000313" key="3">
    <source>
        <dbReference type="Proteomes" id="UP001341840"/>
    </source>
</evidence>
<reference evidence="2 3" key="1">
    <citation type="journal article" date="2023" name="Plants (Basel)">
        <title>Bridging the Gap: Combining Genomics and Transcriptomics Approaches to Understand Stylosanthes scabra, an Orphan Legume from the Brazilian Caatinga.</title>
        <authorList>
            <person name="Ferreira-Neto J.R.C."/>
            <person name="da Silva M.D."/>
            <person name="Binneck E."/>
            <person name="de Melo N.F."/>
            <person name="da Silva R.H."/>
            <person name="de Melo A.L.T.M."/>
            <person name="Pandolfi V."/>
            <person name="Bustamante F.O."/>
            <person name="Brasileiro-Vidal A.C."/>
            <person name="Benko-Iseppon A.M."/>
        </authorList>
    </citation>
    <scope>NUCLEOTIDE SEQUENCE [LARGE SCALE GENOMIC DNA]</scope>
    <source>
        <tissue evidence="2">Leaves</tissue>
    </source>
</reference>
<dbReference type="Proteomes" id="UP001341840">
    <property type="component" value="Unassembled WGS sequence"/>
</dbReference>